<dbReference type="EMBL" id="AXCR01000004">
    <property type="protein sequence ID" value="KJR88308.1"/>
    <property type="molecule type" value="Genomic_DNA"/>
</dbReference>
<organism evidence="1 2">
    <name type="scientific">Sporothrix schenckii 1099-18</name>
    <dbReference type="NCBI Taxonomy" id="1397361"/>
    <lineage>
        <taxon>Eukaryota</taxon>
        <taxon>Fungi</taxon>
        <taxon>Dikarya</taxon>
        <taxon>Ascomycota</taxon>
        <taxon>Pezizomycotina</taxon>
        <taxon>Sordariomycetes</taxon>
        <taxon>Sordariomycetidae</taxon>
        <taxon>Ophiostomatales</taxon>
        <taxon>Ophiostomataceae</taxon>
        <taxon>Sporothrix</taxon>
    </lineage>
</organism>
<name>A0A0F2MF32_SPOSC</name>
<dbReference type="GeneID" id="27670033"/>
<evidence type="ECO:0000313" key="2">
    <source>
        <dbReference type="Proteomes" id="UP000033710"/>
    </source>
</evidence>
<dbReference type="KEGG" id="ssck:SPSK_08113"/>
<protein>
    <submittedName>
        <fullName evidence="1">Uncharacterized protein</fullName>
    </submittedName>
</protein>
<dbReference type="VEuPathDB" id="FungiDB:SPSK_08113"/>
<reference evidence="1 2" key="2">
    <citation type="journal article" date="2015" name="Eukaryot. Cell">
        <title>Asexual propagation of a virulent clone complex in a human and feline outbreak of sporotrichosis.</title>
        <authorList>
            <person name="Teixeira Mde M."/>
            <person name="Rodrigues A.M."/>
            <person name="Tsui C.K."/>
            <person name="de Almeida L.G."/>
            <person name="Van Diepeningen A.D."/>
            <person name="van den Ende B.G."/>
            <person name="Fernandes G.F."/>
            <person name="Kano R."/>
            <person name="Hamelin R.C."/>
            <person name="Lopes-Bezerra L.M."/>
            <person name="Vasconcelos A.T."/>
            <person name="de Hoog S."/>
            <person name="de Camargo Z.P."/>
            <person name="Felipe M.S."/>
        </authorList>
    </citation>
    <scope>NUCLEOTIDE SEQUENCE [LARGE SCALE GENOMIC DNA]</scope>
    <source>
        <strain evidence="1 2">1099-18</strain>
    </source>
</reference>
<proteinExistence type="predicted"/>
<comment type="caution">
    <text evidence="1">The sequence shown here is derived from an EMBL/GenBank/DDBJ whole genome shotgun (WGS) entry which is preliminary data.</text>
</comment>
<gene>
    <name evidence="1" type="ORF">SPSK_08113</name>
</gene>
<sequence>MGGGKIGQKVQRARLGGSVAHRLTGYKFLEQILGQRCGRVMLDQDGTAFTPSCRDVIATQEVSPLAQIVLAVDNSAAFLSCHVVSCEPFPFVEDEPQRGRFNEVRLSGAHVPIRFEAKEPNQLMERHSWFLNF</sequence>
<accession>A0A0F2MF32</accession>
<reference evidence="1 2" key="1">
    <citation type="journal article" date="2014" name="BMC Genomics">
        <title>Comparative genomics of the major fungal agents of human and animal Sporotrichosis: Sporothrix schenckii and Sporothrix brasiliensis.</title>
        <authorList>
            <person name="Teixeira M.M."/>
            <person name="de Almeida L.G."/>
            <person name="Kubitschek-Barreira P."/>
            <person name="Alves F.L."/>
            <person name="Kioshima E.S."/>
            <person name="Abadio A.K."/>
            <person name="Fernandes L."/>
            <person name="Derengowski L.S."/>
            <person name="Ferreira K.S."/>
            <person name="Souza R.C."/>
            <person name="Ruiz J.C."/>
            <person name="de Andrade N.C."/>
            <person name="Paes H.C."/>
            <person name="Nicola A.M."/>
            <person name="Albuquerque P."/>
            <person name="Gerber A.L."/>
            <person name="Martins V.P."/>
            <person name="Peconick L.D."/>
            <person name="Neto A.V."/>
            <person name="Chaucanez C.B."/>
            <person name="Silva P.A."/>
            <person name="Cunha O.L."/>
            <person name="de Oliveira F.F."/>
            <person name="dos Santos T.C."/>
            <person name="Barros A.L."/>
            <person name="Soares M.A."/>
            <person name="de Oliveira L.M."/>
            <person name="Marini M.M."/>
            <person name="Villalobos-Duno H."/>
            <person name="Cunha M.M."/>
            <person name="de Hoog S."/>
            <person name="da Silveira J.F."/>
            <person name="Henrissat B."/>
            <person name="Nino-Vega G.A."/>
            <person name="Cisalpino P.S."/>
            <person name="Mora-Montes H.M."/>
            <person name="Almeida S.R."/>
            <person name="Stajich J.E."/>
            <person name="Lopes-Bezerra L.M."/>
            <person name="Vasconcelos A.T."/>
            <person name="Felipe M.S."/>
        </authorList>
    </citation>
    <scope>NUCLEOTIDE SEQUENCE [LARGE SCALE GENOMIC DNA]</scope>
    <source>
        <strain evidence="1 2">1099-18</strain>
    </source>
</reference>
<evidence type="ECO:0000313" key="1">
    <source>
        <dbReference type="EMBL" id="KJR88308.1"/>
    </source>
</evidence>
<dbReference type="AlphaFoldDB" id="A0A0F2MF32"/>
<dbReference type="RefSeq" id="XP_016590984.1">
    <property type="nucleotide sequence ID" value="XM_016734756.1"/>
</dbReference>
<dbReference type="Proteomes" id="UP000033710">
    <property type="component" value="Unassembled WGS sequence"/>
</dbReference>